<comment type="caution">
    <text evidence="1">The sequence shown here is derived from an EMBL/GenBank/DDBJ whole genome shotgun (WGS) entry which is preliminary data.</text>
</comment>
<sequence length="107" mass="11894">MARRPYKTYATLWLKLRLADAQGHKYRQTWISVGFRDDQHLRKLVEAAALGLWPGKRVHVDVTTLRQPRGATITLAGQDEPCAWFGLNPEPPAAADAPSLFEAGGAR</sequence>
<evidence type="ECO:0000313" key="2">
    <source>
        <dbReference type="Proteomes" id="UP000292685"/>
    </source>
</evidence>
<dbReference type="EMBL" id="SHLA01000001">
    <property type="protein sequence ID" value="RZU61766.1"/>
    <property type="molecule type" value="Genomic_DNA"/>
</dbReference>
<keyword evidence="2" id="KW-1185">Reference proteome</keyword>
<reference evidence="1 2" key="1">
    <citation type="submission" date="2019-02" db="EMBL/GenBank/DDBJ databases">
        <title>Sequencing the genomes of 1000 actinobacteria strains.</title>
        <authorList>
            <person name="Klenk H.-P."/>
        </authorList>
    </citation>
    <scope>NUCLEOTIDE SEQUENCE [LARGE SCALE GENOMIC DNA]</scope>
    <source>
        <strain evidence="1 2">DSM 17364</strain>
    </source>
</reference>
<dbReference type="Proteomes" id="UP000292685">
    <property type="component" value="Unassembled WGS sequence"/>
</dbReference>
<proteinExistence type="predicted"/>
<organism evidence="1 2">
    <name type="scientific">Zhihengliuella halotolerans</name>
    <dbReference type="NCBI Taxonomy" id="370736"/>
    <lineage>
        <taxon>Bacteria</taxon>
        <taxon>Bacillati</taxon>
        <taxon>Actinomycetota</taxon>
        <taxon>Actinomycetes</taxon>
        <taxon>Micrococcales</taxon>
        <taxon>Micrococcaceae</taxon>
        <taxon>Zhihengliuella</taxon>
    </lineage>
</organism>
<dbReference type="AlphaFoldDB" id="A0A4V2G9U9"/>
<gene>
    <name evidence="1" type="ORF">EV380_1344</name>
</gene>
<name>A0A4V2G9U9_9MICC</name>
<accession>A0A4V2G9U9</accession>
<protein>
    <submittedName>
        <fullName evidence="1">Uncharacterized protein</fullName>
    </submittedName>
</protein>
<evidence type="ECO:0000313" key="1">
    <source>
        <dbReference type="EMBL" id="RZU61766.1"/>
    </source>
</evidence>